<feature type="domain" description="ABC transporter" evidence="4">
    <location>
        <begin position="261"/>
        <end position="481"/>
    </location>
</feature>
<dbReference type="InterPro" id="IPR017871">
    <property type="entry name" value="ABC_transporter-like_CS"/>
</dbReference>
<dbReference type="InterPro" id="IPR003593">
    <property type="entry name" value="AAA+_ATPase"/>
</dbReference>
<dbReference type="Pfam" id="PF00005">
    <property type="entry name" value="ABC_tran"/>
    <property type="match status" value="2"/>
</dbReference>
<keyword evidence="6" id="KW-1185">Reference proteome</keyword>
<evidence type="ECO:0000259" key="4">
    <source>
        <dbReference type="PROSITE" id="PS50893"/>
    </source>
</evidence>
<dbReference type="InterPro" id="IPR050095">
    <property type="entry name" value="ECF_ABC_transporter_ATP-bd"/>
</dbReference>
<reference evidence="5" key="1">
    <citation type="submission" date="2022-01" db="EMBL/GenBank/DDBJ databases">
        <authorList>
            <person name="Jo J.-H."/>
            <person name="Im W.-T."/>
        </authorList>
    </citation>
    <scope>NUCLEOTIDE SEQUENCE</scope>
    <source>
        <strain evidence="5">NA20</strain>
    </source>
</reference>
<proteinExistence type="predicted"/>
<gene>
    <name evidence="5" type="ORF">LZZ85_27080</name>
</gene>
<dbReference type="SMART" id="SM00382">
    <property type="entry name" value="AAA"/>
    <property type="match status" value="2"/>
</dbReference>
<evidence type="ECO:0000256" key="2">
    <source>
        <dbReference type="ARBA" id="ARBA00022741"/>
    </source>
</evidence>
<dbReference type="Proteomes" id="UP001165367">
    <property type="component" value="Unassembled WGS sequence"/>
</dbReference>
<organism evidence="5 6">
    <name type="scientific">Terrimonas ginsenosidimutans</name>
    <dbReference type="NCBI Taxonomy" id="2908004"/>
    <lineage>
        <taxon>Bacteria</taxon>
        <taxon>Pseudomonadati</taxon>
        <taxon>Bacteroidota</taxon>
        <taxon>Chitinophagia</taxon>
        <taxon>Chitinophagales</taxon>
        <taxon>Chitinophagaceae</taxon>
        <taxon>Terrimonas</taxon>
    </lineage>
</organism>
<dbReference type="PROSITE" id="PS00211">
    <property type="entry name" value="ABC_TRANSPORTER_1"/>
    <property type="match status" value="1"/>
</dbReference>
<dbReference type="EMBL" id="JAKLTR010000029">
    <property type="protein sequence ID" value="MCG2617996.1"/>
    <property type="molecule type" value="Genomic_DNA"/>
</dbReference>
<dbReference type="PANTHER" id="PTHR43553">
    <property type="entry name" value="HEAVY METAL TRANSPORTER"/>
    <property type="match status" value="1"/>
</dbReference>
<dbReference type="PANTHER" id="PTHR43553:SF3">
    <property type="entry name" value="ABC TRANSPORTER ATP-BINDING PROTEIN MODF"/>
    <property type="match status" value="1"/>
</dbReference>
<evidence type="ECO:0000313" key="5">
    <source>
        <dbReference type="EMBL" id="MCG2617996.1"/>
    </source>
</evidence>
<dbReference type="GO" id="GO:0005524">
    <property type="term" value="F:ATP binding"/>
    <property type="evidence" value="ECO:0007669"/>
    <property type="project" value="UniProtKB-KW"/>
</dbReference>
<keyword evidence="2" id="KW-0547">Nucleotide-binding</keyword>
<keyword evidence="3 5" id="KW-0067">ATP-binding</keyword>
<dbReference type="SUPFAM" id="SSF52540">
    <property type="entry name" value="P-loop containing nucleoside triphosphate hydrolases"/>
    <property type="match status" value="2"/>
</dbReference>
<sequence>MKNETLILEVNDLSVLKSSVPVVKNVSFGLRAGENLAITGAAGSGKTTLALALAGRIFFSGKIRYAEDKLERIVWVEQQHHFKNRSNVSNFYYQQRFNSMDAEDAATVDEYLGNEDVSSNPLLKPFRIDELLEKPLIQLSNGENKKVQIVRALLASPKVLILDQPFVGLDVDTRAFLHERINELAATGITIILVTQPDEVPACITTVVTLKKDEPAIVQDRKTFADSLMPSKDKHKQPVINEALLSQLIVGAAVKSFSDIIRMEKVHVRYGDKVILDNINWVVKPGECWLLSGANGAGKSTLLSLITADNPQAYANEIYLFDRKRGSGETIWDIKKNIGFLSPELMLFFENSSNVFDAVASGLFDTIGLFRQVSDQQMLQVYGWLELLGVKSIARKRLNELSQGEQRKVLLARALIKNPPLLILDEPCQGLDDETEAELNSLIDIICRKSGKTLVYVTHYANRRPACITQYIRLDKGRVVL</sequence>
<protein>
    <submittedName>
        <fullName evidence="5">ATP-binding cassette domain-containing protein</fullName>
    </submittedName>
</protein>
<feature type="domain" description="ABC transporter" evidence="4">
    <location>
        <begin position="8"/>
        <end position="252"/>
    </location>
</feature>
<dbReference type="InterPro" id="IPR027417">
    <property type="entry name" value="P-loop_NTPase"/>
</dbReference>
<accession>A0ABS9L082</accession>
<keyword evidence="1" id="KW-0813">Transport</keyword>
<evidence type="ECO:0000256" key="3">
    <source>
        <dbReference type="ARBA" id="ARBA00022840"/>
    </source>
</evidence>
<dbReference type="PROSITE" id="PS50893">
    <property type="entry name" value="ABC_TRANSPORTER_2"/>
    <property type="match status" value="2"/>
</dbReference>
<dbReference type="Gene3D" id="3.40.50.300">
    <property type="entry name" value="P-loop containing nucleotide triphosphate hydrolases"/>
    <property type="match status" value="2"/>
</dbReference>
<dbReference type="RefSeq" id="WP_237877026.1">
    <property type="nucleotide sequence ID" value="NZ_JAKLTR010000029.1"/>
</dbReference>
<name>A0ABS9L082_9BACT</name>
<dbReference type="InterPro" id="IPR003439">
    <property type="entry name" value="ABC_transporter-like_ATP-bd"/>
</dbReference>
<evidence type="ECO:0000313" key="6">
    <source>
        <dbReference type="Proteomes" id="UP001165367"/>
    </source>
</evidence>
<evidence type="ECO:0000256" key="1">
    <source>
        <dbReference type="ARBA" id="ARBA00022448"/>
    </source>
</evidence>
<comment type="caution">
    <text evidence="5">The sequence shown here is derived from an EMBL/GenBank/DDBJ whole genome shotgun (WGS) entry which is preliminary data.</text>
</comment>